<accession>A0ABQ5ZEE1</accession>
<dbReference type="Proteomes" id="UP001156702">
    <property type="component" value="Unassembled WGS sequence"/>
</dbReference>
<protein>
    <submittedName>
        <fullName evidence="1">Uncharacterized protein</fullName>
    </submittedName>
</protein>
<sequence length="76" mass="7862">MGKLHRLLEIEHHDIVAAHVQELAAHMALVVCQNDGIDGRAGSAGSARQDFRGAIGQEAASGLGGSSPADKSMFVP</sequence>
<keyword evidence="2" id="KW-1185">Reference proteome</keyword>
<comment type="caution">
    <text evidence="1">The sequence shown here is derived from an EMBL/GenBank/DDBJ whole genome shotgun (WGS) entry which is preliminary data.</text>
</comment>
<proteinExistence type="predicted"/>
<reference evidence="2" key="1">
    <citation type="journal article" date="2019" name="Int. J. Syst. Evol. Microbiol.">
        <title>The Global Catalogue of Microorganisms (GCM) 10K type strain sequencing project: providing services to taxonomists for standard genome sequencing and annotation.</title>
        <authorList>
            <consortium name="The Broad Institute Genomics Platform"/>
            <consortium name="The Broad Institute Genome Sequencing Center for Infectious Disease"/>
            <person name="Wu L."/>
            <person name="Ma J."/>
        </authorList>
    </citation>
    <scope>NUCLEOTIDE SEQUENCE [LARGE SCALE GENOMIC DNA]</scope>
    <source>
        <strain evidence="2">NBRC 102122</strain>
    </source>
</reference>
<dbReference type="EMBL" id="BSOP01000018">
    <property type="protein sequence ID" value="GLR51178.1"/>
    <property type="molecule type" value="Genomic_DNA"/>
</dbReference>
<organism evidence="1 2">
    <name type="scientific">Shinella yambaruensis</name>
    <dbReference type="NCBI Taxonomy" id="415996"/>
    <lineage>
        <taxon>Bacteria</taxon>
        <taxon>Pseudomonadati</taxon>
        <taxon>Pseudomonadota</taxon>
        <taxon>Alphaproteobacteria</taxon>
        <taxon>Hyphomicrobiales</taxon>
        <taxon>Rhizobiaceae</taxon>
        <taxon>Shinella</taxon>
    </lineage>
</organism>
<gene>
    <name evidence="1" type="ORF">GCM10007923_23860</name>
</gene>
<evidence type="ECO:0000313" key="2">
    <source>
        <dbReference type="Proteomes" id="UP001156702"/>
    </source>
</evidence>
<name>A0ABQ5ZEE1_9HYPH</name>
<evidence type="ECO:0000313" key="1">
    <source>
        <dbReference type="EMBL" id="GLR51178.1"/>
    </source>
</evidence>